<dbReference type="InterPro" id="IPR011051">
    <property type="entry name" value="RmlC_Cupin_sf"/>
</dbReference>
<sequence>MSNLLTEDRFFSGYQSAALNVHPKGVSLESHYHNFVEINYVYKGCCYQTINDKVEIVLNEGDILLLDSGTVHSIKATSTDDIILNCMISERYFAHYLIDKVSSNTFLNELATRIMFNSKSTYHIFRTNNNPSLRDYFQHCVKEYFYPSICSENVIDAYIMLIFSVLCRINYEQNELDKNHAAILEILNYIEKHPVMFHYRM</sequence>
<feature type="domain" description="Cupin type-2" evidence="1">
    <location>
        <begin position="21"/>
        <end position="82"/>
    </location>
</feature>
<keyword evidence="3" id="KW-1185">Reference proteome</keyword>
<dbReference type="SUPFAM" id="SSF51182">
    <property type="entry name" value="RmlC-like cupins"/>
    <property type="match status" value="1"/>
</dbReference>
<proteinExistence type="predicted"/>
<reference evidence="2 3" key="1">
    <citation type="submission" date="2018-11" db="EMBL/GenBank/DDBJ databases">
        <title>Genome sequencing of Paenibacillus sp. KCOM 3021 (= ChDC PVNT-B20).</title>
        <authorList>
            <person name="Kook J.-K."/>
            <person name="Park S.-N."/>
            <person name="Lim Y.K."/>
        </authorList>
    </citation>
    <scope>NUCLEOTIDE SEQUENCE [LARGE SCALE GENOMIC DNA]</scope>
    <source>
        <strain evidence="2 3">KCOM 3021</strain>
    </source>
</reference>
<organism evidence="2 3">
    <name type="scientific">Paenibacillus oralis</name>
    <dbReference type="NCBI Taxonomy" id="2490856"/>
    <lineage>
        <taxon>Bacteria</taxon>
        <taxon>Bacillati</taxon>
        <taxon>Bacillota</taxon>
        <taxon>Bacilli</taxon>
        <taxon>Bacillales</taxon>
        <taxon>Paenibacillaceae</taxon>
        <taxon>Paenibacillus</taxon>
    </lineage>
</organism>
<dbReference type="Pfam" id="PF07883">
    <property type="entry name" value="Cupin_2"/>
    <property type="match status" value="1"/>
</dbReference>
<dbReference type="OrthoDB" id="9816335at2"/>
<protein>
    <submittedName>
        <fullName evidence="2">Cupin domain-containing protein</fullName>
    </submittedName>
</protein>
<dbReference type="EMBL" id="RRCN01000001">
    <property type="protein sequence ID" value="RRJ67691.1"/>
    <property type="molecule type" value="Genomic_DNA"/>
</dbReference>
<accession>A0A3P3UBH5</accession>
<dbReference type="InterPro" id="IPR013096">
    <property type="entry name" value="Cupin_2"/>
</dbReference>
<gene>
    <name evidence="2" type="ORF">EHV15_21160</name>
</gene>
<dbReference type="AlphaFoldDB" id="A0A3P3UBH5"/>
<evidence type="ECO:0000313" key="2">
    <source>
        <dbReference type="EMBL" id="RRJ67691.1"/>
    </source>
</evidence>
<evidence type="ECO:0000313" key="3">
    <source>
        <dbReference type="Proteomes" id="UP000267017"/>
    </source>
</evidence>
<evidence type="ECO:0000259" key="1">
    <source>
        <dbReference type="Pfam" id="PF07883"/>
    </source>
</evidence>
<name>A0A3P3UBH5_9BACL</name>
<dbReference type="InterPro" id="IPR014710">
    <property type="entry name" value="RmlC-like_jellyroll"/>
</dbReference>
<dbReference type="Gene3D" id="2.60.120.10">
    <property type="entry name" value="Jelly Rolls"/>
    <property type="match status" value="1"/>
</dbReference>
<comment type="caution">
    <text evidence="2">The sequence shown here is derived from an EMBL/GenBank/DDBJ whole genome shotgun (WGS) entry which is preliminary data.</text>
</comment>
<dbReference type="Proteomes" id="UP000267017">
    <property type="component" value="Unassembled WGS sequence"/>
</dbReference>